<organism evidence="4 5">
    <name type="scientific">Candidatus Segetimicrobium genomatis</name>
    <dbReference type="NCBI Taxonomy" id="2569760"/>
    <lineage>
        <taxon>Bacteria</taxon>
        <taxon>Bacillati</taxon>
        <taxon>Candidatus Sysuimicrobiota</taxon>
        <taxon>Candidatus Sysuimicrobiia</taxon>
        <taxon>Candidatus Sysuimicrobiales</taxon>
        <taxon>Candidatus Segetimicrobiaceae</taxon>
        <taxon>Candidatus Segetimicrobium</taxon>
    </lineage>
</organism>
<dbReference type="GO" id="GO:0042578">
    <property type="term" value="F:phosphoric ester hydrolase activity"/>
    <property type="evidence" value="ECO:0007669"/>
    <property type="project" value="UniProtKB-ARBA"/>
</dbReference>
<accession>A0A537JHU0</accession>
<feature type="region of interest" description="Disordered" evidence="2">
    <location>
        <begin position="232"/>
        <end position="251"/>
    </location>
</feature>
<feature type="signal peptide" evidence="3">
    <location>
        <begin position="1"/>
        <end position="22"/>
    </location>
</feature>
<comment type="caution">
    <text evidence="4">The sequence shown here is derived from an EMBL/GenBank/DDBJ whole genome shotgun (WGS) entry which is preliminary data.</text>
</comment>
<protein>
    <submittedName>
        <fullName evidence="4">Acid phosphatase</fullName>
    </submittedName>
</protein>
<reference evidence="4 5" key="1">
    <citation type="journal article" date="2019" name="Nat. Microbiol.">
        <title>Mediterranean grassland soil C-N compound turnover is dependent on rainfall and depth, and is mediated by genomically divergent microorganisms.</title>
        <authorList>
            <person name="Diamond S."/>
            <person name="Andeer P.F."/>
            <person name="Li Z."/>
            <person name="Crits-Christoph A."/>
            <person name="Burstein D."/>
            <person name="Anantharaman K."/>
            <person name="Lane K.R."/>
            <person name="Thomas B.C."/>
            <person name="Pan C."/>
            <person name="Northen T.R."/>
            <person name="Banfield J.F."/>
        </authorList>
    </citation>
    <scope>NUCLEOTIDE SEQUENCE [LARGE SCALE GENOMIC DNA]</scope>
    <source>
        <strain evidence="4">NP_7</strain>
    </source>
</reference>
<dbReference type="Proteomes" id="UP000320048">
    <property type="component" value="Unassembled WGS sequence"/>
</dbReference>
<sequence>MTIGRSGWRLVVPGLILGLAAAAPNPTRGQAAGLDKIHHLVVIYQENWSFDGLYGKFPGANGIANAGTAVRQVDKAGRPYTTLPQPIDTAKKPPAPDPRFPADLPVAPFDATQYVPSNERTGDLVHRFYQEQYQIDGGKMDKFIAWSDAAGLVMSAYDATNMPEGRLARQYVLADNFFHAAFGGSFLNHFWLVCACTPRWPDAPDALRAQLDAGGALVKDGPVTPDGYAVNTTYSVNSPHPAEADPSRLLPSQTMPTIGDRLDERGISWAWYAGGWNDAVAGRPDRLFQFHHHPFAYFARYADGTPGRAQHLRDEQEFFTALTGDTLPAVSFV</sequence>
<keyword evidence="3" id="KW-0732">Signal</keyword>
<dbReference type="Pfam" id="PF04185">
    <property type="entry name" value="Phosphoesterase"/>
    <property type="match status" value="1"/>
</dbReference>
<feature type="non-terminal residue" evidence="4">
    <location>
        <position position="333"/>
    </location>
</feature>
<feature type="chain" id="PRO_5021774988" evidence="3">
    <location>
        <begin position="23"/>
        <end position="333"/>
    </location>
</feature>
<dbReference type="PANTHER" id="PTHR31956:SF1">
    <property type="entry name" value="NON-SPECIFIC PHOSPHOLIPASE C1"/>
    <property type="match status" value="1"/>
</dbReference>
<dbReference type="Gene3D" id="3.40.720.10">
    <property type="entry name" value="Alkaline Phosphatase, subunit A"/>
    <property type="match status" value="1"/>
</dbReference>
<proteinExistence type="predicted"/>
<keyword evidence="1" id="KW-0378">Hydrolase</keyword>
<dbReference type="InterPro" id="IPR007312">
    <property type="entry name" value="Phosphoesterase"/>
</dbReference>
<evidence type="ECO:0000256" key="3">
    <source>
        <dbReference type="SAM" id="SignalP"/>
    </source>
</evidence>
<name>A0A537JHU0_9BACT</name>
<dbReference type="AlphaFoldDB" id="A0A537JHU0"/>
<dbReference type="EMBL" id="VBAO01000094">
    <property type="protein sequence ID" value="TMI83074.1"/>
    <property type="molecule type" value="Genomic_DNA"/>
</dbReference>
<evidence type="ECO:0000313" key="4">
    <source>
        <dbReference type="EMBL" id="TMI83074.1"/>
    </source>
</evidence>
<dbReference type="PANTHER" id="PTHR31956">
    <property type="entry name" value="NON-SPECIFIC PHOSPHOLIPASE C4-RELATED"/>
    <property type="match status" value="1"/>
</dbReference>
<dbReference type="InterPro" id="IPR017850">
    <property type="entry name" value="Alkaline_phosphatase_core_sf"/>
</dbReference>
<evidence type="ECO:0000256" key="1">
    <source>
        <dbReference type="ARBA" id="ARBA00022801"/>
    </source>
</evidence>
<evidence type="ECO:0000256" key="2">
    <source>
        <dbReference type="SAM" id="MobiDB-lite"/>
    </source>
</evidence>
<gene>
    <name evidence="4" type="ORF">E6H04_03640</name>
</gene>
<feature type="region of interest" description="Disordered" evidence="2">
    <location>
        <begin position="80"/>
        <end position="100"/>
    </location>
</feature>
<evidence type="ECO:0000313" key="5">
    <source>
        <dbReference type="Proteomes" id="UP000320048"/>
    </source>
</evidence>